<organism evidence="2 3">
    <name type="scientific">Euzebyella saccharophila</name>
    <dbReference type="NCBI Taxonomy" id="679664"/>
    <lineage>
        <taxon>Bacteria</taxon>
        <taxon>Pseudomonadati</taxon>
        <taxon>Bacteroidota</taxon>
        <taxon>Flavobacteriia</taxon>
        <taxon>Flavobacteriales</taxon>
        <taxon>Flavobacteriaceae</taxon>
        <taxon>Euzebyella</taxon>
    </lineage>
</organism>
<evidence type="ECO:0000256" key="1">
    <source>
        <dbReference type="SAM" id="SignalP"/>
    </source>
</evidence>
<dbReference type="RefSeq" id="WP_192460714.1">
    <property type="nucleotide sequence ID" value="NZ_JACYFJ010000001.1"/>
</dbReference>
<protein>
    <submittedName>
        <fullName evidence="2">Uncharacterized protein</fullName>
    </submittedName>
</protein>
<gene>
    <name evidence="2" type="ORF">ACFOUT_07035</name>
</gene>
<proteinExistence type="predicted"/>
<name>A0ABV8JLD0_9FLAO</name>
<keyword evidence="3" id="KW-1185">Reference proteome</keyword>
<comment type="caution">
    <text evidence="2">The sequence shown here is derived from an EMBL/GenBank/DDBJ whole genome shotgun (WGS) entry which is preliminary data.</text>
</comment>
<dbReference type="EMBL" id="JBHSAW010000004">
    <property type="protein sequence ID" value="MFC4095623.1"/>
    <property type="molecule type" value="Genomic_DNA"/>
</dbReference>
<accession>A0ABV8JLD0</accession>
<feature type="chain" id="PRO_5046359449" evidence="1">
    <location>
        <begin position="19"/>
        <end position="100"/>
    </location>
</feature>
<keyword evidence="1" id="KW-0732">Signal</keyword>
<evidence type="ECO:0000313" key="3">
    <source>
        <dbReference type="Proteomes" id="UP001595814"/>
    </source>
</evidence>
<reference evidence="3" key="1">
    <citation type="journal article" date="2019" name="Int. J. Syst. Evol. Microbiol.">
        <title>The Global Catalogue of Microorganisms (GCM) 10K type strain sequencing project: providing services to taxonomists for standard genome sequencing and annotation.</title>
        <authorList>
            <consortium name="The Broad Institute Genomics Platform"/>
            <consortium name="The Broad Institute Genome Sequencing Center for Infectious Disease"/>
            <person name="Wu L."/>
            <person name="Ma J."/>
        </authorList>
    </citation>
    <scope>NUCLEOTIDE SEQUENCE [LARGE SCALE GENOMIC DNA]</scope>
    <source>
        <strain evidence="3">CECT 7477</strain>
    </source>
</reference>
<evidence type="ECO:0000313" key="2">
    <source>
        <dbReference type="EMBL" id="MFC4095623.1"/>
    </source>
</evidence>
<sequence>MKSFARFTLLVLWLFAIAAPSVITLCDVDNPIVVTNINEEEQQELGKKSPSEEKIVNEHFMDYALIFCDNESKFDHYRMLGHFELSLEIISPPPEQSLVI</sequence>
<dbReference type="Proteomes" id="UP001595814">
    <property type="component" value="Unassembled WGS sequence"/>
</dbReference>
<feature type="signal peptide" evidence="1">
    <location>
        <begin position="1"/>
        <end position="18"/>
    </location>
</feature>